<feature type="compositionally biased region" description="Basic and acidic residues" evidence="1">
    <location>
        <begin position="91"/>
        <end position="108"/>
    </location>
</feature>
<dbReference type="AlphaFoldDB" id="A0A0A6UPM0"/>
<accession>A0A0A6UPM0</accession>
<dbReference type="Proteomes" id="UP000054537">
    <property type="component" value="Unassembled WGS sequence"/>
</dbReference>
<name>A0A0A6UPM0_ACTUT</name>
<dbReference type="EMBL" id="JRTT01000011">
    <property type="protein sequence ID" value="KHD77376.1"/>
    <property type="molecule type" value="Genomic_DNA"/>
</dbReference>
<gene>
    <name evidence="2" type="ORF">MB27_11520</name>
</gene>
<evidence type="ECO:0000313" key="2">
    <source>
        <dbReference type="EMBL" id="KHD77376.1"/>
    </source>
</evidence>
<organism evidence="2 3">
    <name type="scientific">Actinoplanes utahensis</name>
    <dbReference type="NCBI Taxonomy" id="1869"/>
    <lineage>
        <taxon>Bacteria</taxon>
        <taxon>Bacillati</taxon>
        <taxon>Actinomycetota</taxon>
        <taxon>Actinomycetes</taxon>
        <taxon>Micromonosporales</taxon>
        <taxon>Micromonosporaceae</taxon>
        <taxon>Actinoplanes</taxon>
    </lineage>
</organism>
<sequence length="129" mass="13692">MVGAVQVWITCAPPEMISDQGSGLGGALEGYEEAGDLADLPGESQRLGEGAEERVIADGDPEPDVGGHHHIDHGPVFAGPVREGPGCRGRTVADDRTQSGLDVEDRSQPRRRIGMCRRHQDLPQPGLHA</sequence>
<comment type="caution">
    <text evidence="2">The sequence shown here is derived from an EMBL/GenBank/DDBJ whole genome shotgun (WGS) entry which is preliminary data.</text>
</comment>
<evidence type="ECO:0000313" key="3">
    <source>
        <dbReference type="Proteomes" id="UP000054537"/>
    </source>
</evidence>
<evidence type="ECO:0000256" key="1">
    <source>
        <dbReference type="SAM" id="MobiDB-lite"/>
    </source>
</evidence>
<feature type="region of interest" description="Disordered" evidence="1">
    <location>
        <begin position="79"/>
        <end position="129"/>
    </location>
</feature>
<proteinExistence type="predicted"/>
<keyword evidence="3" id="KW-1185">Reference proteome</keyword>
<reference evidence="2 3" key="1">
    <citation type="submission" date="2014-10" db="EMBL/GenBank/DDBJ databases">
        <title>Draft genome sequence of Actinoplanes utahensis NRRL 12052.</title>
        <authorList>
            <person name="Velasco-Bucheli B."/>
            <person name="del Cerro C."/>
            <person name="Hormigo D."/>
            <person name="Garcia J.L."/>
            <person name="Acebal C."/>
            <person name="Arroyo M."/>
            <person name="de la Mata I."/>
        </authorList>
    </citation>
    <scope>NUCLEOTIDE SEQUENCE [LARGE SCALE GENOMIC DNA]</scope>
    <source>
        <strain evidence="2 3">NRRL 12052</strain>
    </source>
</reference>
<protein>
    <submittedName>
        <fullName evidence="2">Uncharacterized protein</fullName>
    </submittedName>
</protein>